<name>S7ZQ10_PENO1</name>
<proteinExistence type="predicted"/>
<dbReference type="AlphaFoldDB" id="S7ZQ10"/>
<evidence type="ECO:0000256" key="1">
    <source>
        <dbReference type="SAM" id="MobiDB-lite"/>
    </source>
</evidence>
<reference evidence="2 3" key="1">
    <citation type="journal article" date="2013" name="PLoS ONE">
        <title>Genomic and secretomic analyses reveal unique features of the lignocellulolytic enzyme system of Penicillium decumbens.</title>
        <authorList>
            <person name="Liu G."/>
            <person name="Zhang L."/>
            <person name="Wei X."/>
            <person name="Zou G."/>
            <person name="Qin Y."/>
            <person name="Ma L."/>
            <person name="Li J."/>
            <person name="Zheng H."/>
            <person name="Wang S."/>
            <person name="Wang C."/>
            <person name="Xun L."/>
            <person name="Zhao G.-P."/>
            <person name="Zhou Z."/>
            <person name="Qu Y."/>
        </authorList>
    </citation>
    <scope>NUCLEOTIDE SEQUENCE [LARGE SCALE GENOMIC DNA]</scope>
    <source>
        <strain evidence="3">114-2 / CGMCC 5302</strain>
    </source>
</reference>
<evidence type="ECO:0000313" key="2">
    <source>
        <dbReference type="EMBL" id="EPS32800.1"/>
    </source>
</evidence>
<accession>S7ZQ10</accession>
<feature type="region of interest" description="Disordered" evidence="1">
    <location>
        <begin position="1"/>
        <end position="46"/>
    </location>
</feature>
<dbReference type="HOGENOM" id="CLU_1611352_0_0_1"/>
<protein>
    <submittedName>
        <fullName evidence="2">Uncharacterized protein</fullName>
    </submittedName>
</protein>
<evidence type="ECO:0000313" key="3">
    <source>
        <dbReference type="Proteomes" id="UP000019376"/>
    </source>
</evidence>
<sequence length="165" mass="18137">MNETLPANPLRASRTARPDEDDDGERQSSKQRRDPPTENKVLVSHPRDRHHLDVVCPGSDTVARAHNLVPLRSSLVPRWRGQPTCSTRSDQTCCGTSILTATSGSRSVTEDHAKLAPPARGATHKIGLRPKVPKLWAIANQNILQGWSQTRRSELASGHGDLSFE</sequence>
<organism evidence="2 3">
    <name type="scientific">Penicillium oxalicum (strain 114-2 / CGMCC 5302)</name>
    <name type="common">Penicillium decumbens</name>
    <dbReference type="NCBI Taxonomy" id="933388"/>
    <lineage>
        <taxon>Eukaryota</taxon>
        <taxon>Fungi</taxon>
        <taxon>Dikarya</taxon>
        <taxon>Ascomycota</taxon>
        <taxon>Pezizomycotina</taxon>
        <taxon>Eurotiomycetes</taxon>
        <taxon>Eurotiomycetidae</taxon>
        <taxon>Eurotiales</taxon>
        <taxon>Aspergillaceae</taxon>
        <taxon>Penicillium</taxon>
    </lineage>
</organism>
<gene>
    <name evidence="2" type="ORF">PDE_07760</name>
</gene>
<keyword evidence="3" id="KW-1185">Reference proteome</keyword>
<feature type="compositionally biased region" description="Basic and acidic residues" evidence="1">
    <location>
        <begin position="25"/>
        <end position="37"/>
    </location>
</feature>
<dbReference type="Proteomes" id="UP000019376">
    <property type="component" value="Unassembled WGS sequence"/>
</dbReference>
<dbReference type="EMBL" id="KB644414">
    <property type="protein sequence ID" value="EPS32800.1"/>
    <property type="molecule type" value="Genomic_DNA"/>
</dbReference>